<feature type="domain" description="Rhodanese" evidence="1">
    <location>
        <begin position="1"/>
        <end position="42"/>
    </location>
</feature>
<dbReference type="EMBL" id="CP067089">
    <property type="protein sequence ID" value="QQO11459.1"/>
    <property type="molecule type" value="Genomic_DNA"/>
</dbReference>
<sequence length="50" mass="5380">MYCRTGQRSYTAGRILEAHGFTASHLAGGYRLYASAALAAQGELACVRCR</sequence>
<gene>
    <name evidence="2" type="ORF">JFL75_20905</name>
</gene>
<dbReference type="SUPFAM" id="SSF52821">
    <property type="entry name" value="Rhodanese/Cell cycle control phosphatase"/>
    <property type="match status" value="1"/>
</dbReference>
<dbReference type="Gene3D" id="3.40.250.10">
    <property type="entry name" value="Rhodanese-like domain"/>
    <property type="match status" value="1"/>
</dbReference>
<dbReference type="Proteomes" id="UP000595917">
    <property type="component" value="Chromosome"/>
</dbReference>
<protein>
    <recommendedName>
        <fullName evidence="1">Rhodanese domain-containing protein</fullName>
    </recommendedName>
</protein>
<reference evidence="2" key="1">
    <citation type="submission" date="2021-01" db="EMBL/GenBank/DDBJ databases">
        <title>Description of Breznakiella homolactica.</title>
        <authorList>
            <person name="Song Y."/>
            <person name="Brune A."/>
        </authorList>
    </citation>
    <scope>NUCLEOTIDE SEQUENCE</scope>
    <source>
        <strain evidence="2">RmG30</strain>
    </source>
</reference>
<keyword evidence="3" id="KW-1185">Reference proteome</keyword>
<proteinExistence type="predicted"/>
<dbReference type="AlphaFoldDB" id="A0A7T7XS14"/>
<name>A0A7T7XS14_9SPIR</name>
<evidence type="ECO:0000313" key="2">
    <source>
        <dbReference type="EMBL" id="QQO11459.1"/>
    </source>
</evidence>
<evidence type="ECO:0000259" key="1">
    <source>
        <dbReference type="PROSITE" id="PS50206"/>
    </source>
</evidence>
<accession>A0A7T7XS14</accession>
<dbReference type="InterPro" id="IPR001763">
    <property type="entry name" value="Rhodanese-like_dom"/>
</dbReference>
<dbReference type="InterPro" id="IPR036873">
    <property type="entry name" value="Rhodanese-like_dom_sf"/>
</dbReference>
<organism evidence="2 3">
    <name type="scientific">Breznakiella homolactica</name>
    <dbReference type="NCBI Taxonomy" id="2798577"/>
    <lineage>
        <taxon>Bacteria</taxon>
        <taxon>Pseudomonadati</taxon>
        <taxon>Spirochaetota</taxon>
        <taxon>Spirochaetia</taxon>
        <taxon>Spirochaetales</taxon>
        <taxon>Breznakiellaceae</taxon>
        <taxon>Breznakiella</taxon>
    </lineage>
</organism>
<dbReference type="PROSITE" id="PS50206">
    <property type="entry name" value="RHODANESE_3"/>
    <property type="match status" value="1"/>
</dbReference>
<evidence type="ECO:0000313" key="3">
    <source>
        <dbReference type="Proteomes" id="UP000595917"/>
    </source>
</evidence>